<reference evidence="1 2" key="1">
    <citation type="submission" date="2016-05" db="EMBL/GenBank/DDBJ databases">
        <title>Single-cell genome of chain-forming Candidatus Thiomargarita nelsonii and comparison to other large sulfur-oxidizing bacteria.</title>
        <authorList>
            <person name="Winkel M."/>
            <person name="Salman V."/>
            <person name="Woyke T."/>
            <person name="Schulz-Vogt H."/>
            <person name="Richter M."/>
            <person name="Flood B."/>
            <person name="Bailey J."/>
            <person name="Amann R."/>
            <person name="Mussmann M."/>
        </authorList>
    </citation>
    <scope>NUCLEOTIDE SEQUENCE [LARGE SCALE GENOMIC DNA]</scope>
    <source>
        <strain evidence="1 2">THI036</strain>
    </source>
</reference>
<protein>
    <submittedName>
        <fullName evidence="1">Uncharacterized protein</fullName>
    </submittedName>
</protein>
<organism evidence="1 2">
    <name type="scientific">Candidatus Thiomargarita nelsonii</name>
    <dbReference type="NCBI Taxonomy" id="1003181"/>
    <lineage>
        <taxon>Bacteria</taxon>
        <taxon>Pseudomonadati</taxon>
        <taxon>Pseudomonadota</taxon>
        <taxon>Gammaproteobacteria</taxon>
        <taxon>Thiotrichales</taxon>
        <taxon>Thiotrichaceae</taxon>
        <taxon>Thiomargarita</taxon>
    </lineage>
</organism>
<evidence type="ECO:0000313" key="1">
    <source>
        <dbReference type="EMBL" id="OAD21429.1"/>
    </source>
</evidence>
<proteinExistence type="predicted"/>
<accession>A0A176S0F7</accession>
<evidence type="ECO:0000313" key="2">
    <source>
        <dbReference type="Proteomes" id="UP000076962"/>
    </source>
</evidence>
<keyword evidence="2" id="KW-1185">Reference proteome</keyword>
<name>A0A176S0F7_9GAMM</name>
<gene>
    <name evidence="1" type="ORF">THIOM_002801</name>
</gene>
<dbReference type="AlphaFoldDB" id="A0A176S0F7"/>
<comment type="caution">
    <text evidence="1">The sequence shown here is derived from an EMBL/GenBank/DDBJ whole genome shotgun (WGS) entry which is preliminary data.</text>
</comment>
<sequence>MSGTTMAGKPRFTLKWSKKSSQLEKTRMCLATFPVMLLFSPSHWMKWTCW</sequence>
<dbReference type="Proteomes" id="UP000076962">
    <property type="component" value="Unassembled WGS sequence"/>
</dbReference>
<dbReference type="EMBL" id="LUTY01001639">
    <property type="protein sequence ID" value="OAD21429.1"/>
    <property type="molecule type" value="Genomic_DNA"/>
</dbReference>